<evidence type="ECO:0000313" key="1">
    <source>
        <dbReference type="EMBL" id="MFD1541964.1"/>
    </source>
</evidence>
<comment type="caution">
    <text evidence="1">The sequence shown here is derived from an EMBL/GenBank/DDBJ whole genome shotgun (WGS) entry which is preliminary data.</text>
</comment>
<dbReference type="PANTHER" id="PTHR10443:SF12">
    <property type="entry name" value="DIPEPTIDASE"/>
    <property type="match status" value="1"/>
</dbReference>
<protein>
    <submittedName>
        <fullName evidence="1">Dipeptidase</fullName>
    </submittedName>
</protein>
<dbReference type="RefSeq" id="WP_219535466.1">
    <property type="nucleotide sequence ID" value="NZ_JAHKRM010000026.1"/>
</dbReference>
<reference evidence="2" key="1">
    <citation type="journal article" date="2019" name="Int. J. Syst. Evol. Microbiol.">
        <title>The Global Catalogue of Microorganisms (GCM) 10K type strain sequencing project: providing services to taxonomists for standard genome sequencing and annotation.</title>
        <authorList>
            <consortium name="The Broad Institute Genomics Platform"/>
            <consortium name="The Broad Institute Genome Sequencing Center for Infectious Disease"/>
            <person name="Wu L."/>
            <person name="Ma J."/>
        </authorList>
    </citation>
    <scope>NUCLEOTIDE SEQUENCE [LARGE SCALE GENOMIC DNA]</scope>
    <source>
        <strain evidence="2">CGMCC 1.15399</strain>
    </source>
</reference>
<proteinExistence type="predicted"/>
<dbReference type="EMBL" id="JBHUCM010000031">
    <property type="protein sequence ID" value="MFD1541964.1"/>
    <property type="molecule type" value="Genomic_DNA"/>
</dbReference>
<name>A0ABW4GHC0_9ACTN</name>
<accession>A0ABW4GHC0</accession>
<dbReference type="PROSITE" id="PS51365">
    <property type="entry name" value="RENAL_DIPEPTIDASE_2"/>
    <property type="match status" value="1"/>
</dbReference>
<organism evidence="1 2">
    <name type="scientific">Nonomuraea guangzhouensis</name>
    <dbReference type="NCBI Taxonomy" id="1291555"/>
    <lineage>
        <taxon>Bacteria</taxon>
        <taxon>Bacillati</taxon>
        <taxon>Actinomycetota</taxon>
        <taxon>Actinomycetes</taxon>
        <taxon>Streptosporangiales</taxon>
        <taxon>Streptosporangiaceae</taxon>
        <taxon>Nonomuraea</taxon>
    </lineage>
</organism>
<keyword evidence="2" id="KW-1185">Reference proteome</keyword>
<dbReference type="PANTHER" id="PTHR10443">
    <property type="entry name" value="MICROSOMAL DIPEPTIDASE"/>
    <property type="match status" value="1"/>
</dbReference>
<dbReference type="InterPro" id="IPR008257">
    <property type="entry name" value="Pept_M19"/>
</dbReference>
<evidence type="ECO:0000313" key="2">
    <source>
        <dbReference type="Proteomes" id="UP001597097"/>
    </source>
</evidence>
<dbReference type="Pfam" id="PF01244">
    <property type="entry name" value="Peptidase_M19"/>
    <property type="match status" value="1"/>
</dbReference>
<gene>
    <name evidence="1" type="ORF">ACFSJ0_33285</name>
</gene>
<dbReference type="Proteomes" id="UP001597097">
    <property type="component" value="Unassembled WGS sequence"/>
</dbReference>
<sequence>MHQYGVFDFGLTEEQEARAARLHRDSVIIDLLFQGPCSPDVWTDELVAEVDALGSDDLFTVAFFLKERAIAGRFPAYKELFDASGVTTAATGGYVLKDKAAVLDAAHLLARELAAFPWLRRAHRADDIRAAHEAGEQAVWGLVQTNMLSPGNLDLIDAAHALGVLNTLDCAYNTMNHIGAGCTERYDPGLSHFGLEFVRRCNDVGVIVDTAHSGRQTTLDACAASTRPVIATHTSAAAVFGHDRAKSDEELRAIAGTGGVIGVYVVPFFLAPPDAVNPTIELFLDHVDYLSDLVGWEHVAIGTDWPLALPYHVQEATFAGKLGEFGFRPEHGIDNVTRTLDGFRDYRDMINITRGLVARGYADKTVQGILGENFLRVFEEVNG</sequence>